<proteinExistence type="predicted"/>
<dbReference type="AlphaFoldDB" id="A0A371DE46"/>
<evidence type="ECO:0000313" key="2">
    <source>
        <dbReference type="Proteomes" id="UP000256964"/>
    </source>
</evidence>
<gene>
    <name evidence="1" type="ORF">OH76DRAFT_439401</name>
</gene>
<reference evidence="1 2" key="1">
    <citation type="journal article" date="2018" name="Biotechnol. Biofuels">
        <title>Integrative visual omics of the white-rot fungus Polyporus brumalis exposes the biotechnological potential of its oxidative enzymes for delignifying raw plant biomass.</title>
        <authorList>
            <person name="Miyauchi S."/>
            <person name="Rancon A."/>
            <person name="Drula E."/>
            <person name="Hage H."/>
            <person name="Chaduli D."/>
            <person name="Favel A."/>
            <person name="Grisel S."/>
            <person name="Henrissat B."/>
            <person name="Herpoel-Gimbert I."/>
            <person name="Ruiz-Duenas F.J."/>
            <person name="Chevret D."/>
            <person name="Hainaut M."/>
            <person name="Lin J."/>
            <person name="Wang M."/>
            <person name="Pangilinan J."/>
            <person name="Lipzen A."/>
            <person name="Lesage-Meessen L."/>
            <person name="Navarro D."/>
            <person name="Riley R."/>
            <person name="Grigoriev I.V."/>
            <person name="Zhou S."/>
            <person name="Raouche S."/>
            <person name="Rosso M.N."/>
        </authorList>
    </citation>
    <scope>NUCLEOTIDE SEQUENCE [LARGE SCALE GENOMIC DNA]</scope>
    <source>
        <strain evidence="1 2">BRFM 1820</strain>
    </source>
</reference>
<sequence length="70" mass="7852">MRRLMVKSKSDEGCRLMTALLVLAHWFKLMPQAQHALHARDGVGLAPLPEMIKYVLAHHTTGQWTATSCP</sequence>
<name>A0A371DE46_9APHY</name>
<keyword evidence="2" id="KW-1185">Reference proteome</keyword>
<dbReference type="Proteomes" id="UP000256964">
    <property type="component" value="Unassembled WGS sequence"/>
</dbReference>
<dbReference type="EMBL" id="KZ857398">
    <property type="protein sequence ID" value="RDX50742.1"/>
    <property type="molecule type" value="Genomic_DNA"/>
</dbReference>
<organism evidence="1 2">
    <name type="scientific">Lentinus brumalis</name>
    <dbReference type="NCBI Taxonomy" id="2498619"/>
    <lineage>
        <taxon>Eukaryota</taxon>
        <taxon>Fungi</taxon>
        <taxon>Dikarya</taxon>
        <taxon>Basidiomycota</taxon>
        <taxon>Agaricomycotina</taxon>
        <taxon>Agaricomycetes</taxon>
        <taxon>Polyporales</taxon>
        <taxon>Polyporaceae</taxon>
        <taxon>Lentinus</taxon>
    </lineage>
</organism>
<accession>A0A371DE46</accession>
<evidence type="ECO:0000313" key="1">
    <source>
        <dbReference type="EMBL" id="RDX50742.1"/>
    </source>
</evidence>
<protein>
    <submittedName>
        <fullName evidence="1">Uncharacterized protein</fullName>
    </submittedName>
</protein>